<dbReference type="PANTHER" id="PTHR32196">
    <property type="entry name" value="ABC TRANSPORTER PERMEASE PROTEIN YPHD-RELATED-RELATED"/>
    <property type="match status" value="1"/>
</dbReference>
<sequence>MTRAPDAGAHPGTAVPQQGPSAIPREVPEALPEQRSVRPLSLSTVARSLGAQLNRVTGLLLWAVFIAFFAVRVPSTFLTSATFNSIAGDQSVTVILALGLLVTLAAGQFDLSAAQNLGLCAVIDSELMVHHHLDPVLASLLTLAVGAGIGLVNGVLVAVVRVNSFIATLGMSSVLLAFTEQLSGNQFVGPVPAAFQKIASHSLLGVPIAAVYAMILAALVWYVLEHTPAGRRTYAVGANPDAARLAGVRTTRYVIASFVVTAVFAALAGILATAKIGEVAPTLGPGYMLPAFAACFLGATQLKLGRFNVWGAVIALYLLATGVKGLQLIGSQLWVTDLFNGVALIAAVSVAVLSGKRRPRRAKARAAANAAS</sequence>
<evidence type="ECO:0000313" key="8">
    <source>
        <dbReference type="EMBL" id="NEW72642.1"/>
    </source>
</evidence>
<dbReference type="EMBL" id="JAAIKT010000023">
    <property type="protein sequence ID" value="NEW72642.1"/>
    <property type="molecule type" value="Genomic_DNA"/>
</dbReference>
<evidence type="ECO:0000256" key="3">
    <source>
        <dbReference type="ARBA" id="ARBA00022692"/>
    </source>
</evidence>
<evidence type="ECO:0000313" key="9">
    <source>
        <dbReference type="Proteomes" id="UP000476310"/>
    </source>
</evidence>
<dbReference type="Proteomes" id="UP000476310">
    <property type="component" value="Unassembled WGS sequence"/>
</dbReference>
<evidence type="ECO:0000256" key="6">
    <source>
        <dbReference type="SAM" id="MobiDB-lite"/>
    </source>
</evidence>
<feature type="transmembrane region" description="Helical" evidence="7">
    <location>
        <begin position="253"/>
        <end position="274"/>
    </location>
</feature>
<name>A0A6G4AHC0_9ACTN</name>
<comment type="caution">
    <text evidence="8">The sequence shown here is derived from an EMBL/GenBank/DDBJ whole genome shotgun (WGS) entry which is preliminary data.</text>
</comment>
<keyword evidence="3 7" id="KW-0812">Transmembrane</keyword>
<feature type="transmembrane region" description="Helical" evidence="7">
    <location>
        <begin position="165"/>
        <end position="183"/>
    </location>
</feature>
<dbReference type="PANTHER" id="PTHR32196:SF72">
    <property type="entry name" value="RIBOSE IMPORT PERMEASE PROTEIN RBSC"/>
    <property type="match status" value="1"/>
</dbReference>
<gene>
    <name evidence="8" type="ORF">G4H13_20095</name>
</gene>
<dbReference type="RefSeq" id="WP_078559511.1">
    <property type="nucleotide sequence ID" value="NZ_JAAIKT010000023.1"/>
</dbReference>
<feature type="transmembrane region" description="Helical" evidence="7">
    <location>
        <begin position="203"/>
        <end position="224"/>
    </location>
</feature>
<evidence type="ECO:0000256" key="7">
    <source>
        <dbReference type="SAM" id="Phobius"/>
    </source>
</evidence>
<feature type="transmembrane region" description="Helical" evidence="7">
    <location>
        <begin position="338"/>
        <end position="355"/>
    </location>
</feature>
<reference evidence="8" key="1">
    <citation type="submission" date="2020-02" db="EMBL/GenBank/DDBJ databases">
        <title>A new Streptomyces sp. for controlling soil-borne diseases.</title>
        <authorList>
            <person name="Li X."/>
            <person name="Tian Y."/>
            <person name="Gao K."/>
        </authorList>
    </citation>
    <scope>NUCLEOTIDE SEQUENCE [LARGE SCALE GENOMIC DNA]</scope>
    <source>
        <strain evidence="8">0250</strain>
    </source>
</reference>
<feature type="transmembrane region" description="Helical" evidence="7">
    <location>
        <begin position="59"/>
        <end position="79"/>
    </location>
</feature>
<feature type="transmembrane region" description="Helical" evidence="7">
    <location>
        <begin position="91"/>
        <end position="109"/>
    </location>
</feature>
<evidence type="ECO:0000256" key="5">
    <source>
        <dbReference type="ARBA" id="ARBA00023136"/>
    </source>
</evidence>
<dbReference type="CDD" id="cd06579">
    <property type="entry name" value="TM_PBP1_transp_AraH_like"/>
    <property type="match status" value="1"/>
</dbReference>
<dbReference type="InterPro" id="IPR001851">
    <property type="entry name" value="ABC_transp_permease"/>
</dbReference>
<feature type="transmembrane region" description="Helical" evidence="7">
    <location>
        <begin position="307"/>
        <end position="326"/>
    </location>
</feature>
<dbReference type="AlphaFoldDB" id="A0A6G4AHC0"/>
<comment type="subcellular location">
    <subcellularLocation>
        <location evidence="1">Cell membrane</location>
        <topology evidence="1">Multi-pass membrane protein</topology>
    </subcellularLocation>
</comment>
<accession>A0A6G4AHC0</accession>
<evidence type="ECO:0000256" key="1">
    <source>
        <dbReference type="ARBA" id="ARBA00004651"/>
    </source>
</evidence>
<keyword evidence="4 7" id="KW-1133">Transmembrane helix</keyword>
<keyword evidence="5 7" id="KW-0472">Membrane</keyword>
<dbReference type="Pfam" id="PF02653">
    <property type="entry name" value="BPD_transp_2"/>
    <property type="match status" value="1"/>
</dbReference>
<feature type="region of interest" description="Disordered" evidence="6">
    <location>
        <begin position="1"/>
        <end position="24"/>
    </location>
</feature>
<protein>
    <submittedName>
        <fullName evidence="8">ABC transporter permease</fullName>
    </submittedName>
</protein>
<feature type="transmembrane region" description="Helical" evidence="7">
    <location>
        <begin position="136"/>
        <end position="158"/>
    </location>
</feature>
<evidence type="ECO:0000256" key="2">
    <source>
        <dbReference type="ARBA" id="ARBA00022475"/>
    </source>
</evidence>
<evidence type="ECO:0000256" key="4">
    <source>
        <dbReference type="ARBA" id="ARBA00022989"/>
    </source>
</evidence>
<proteinExistence type="predicted"/>
<dbReference type="GO" id="GO:0005886">
    <property type="term" value="C:plasma membrane"/>
    <property type="evidence" value="ECO:0007669"/>
    <property type="project" value="UniProtKB-SubCell"/>
</dbReference>
<dbReference type="GO" id="GO:0022857">
    <property type="term" value="F:transmembrane transporter activity"/>
    <property type="evidence" value="ECO:0007669"/>
    <property type="project" value="InterPro"/>
</dbReference>
<keyword evidence="9" id="KW-1185">Reference proteome</keyword>
<keyword evidence="2" id="KW-1003">Cell membrane</keyword>
<feature type="transmembrane region" description="Helical" evidence="7">
    <location>
        <begin position="280"/>
        <end position="300"/>
    </location>
</feature>
<organism evidence="8 9">
    <name type="scientific">Streptomyces rhizosphaericus</name>
    <dbReference type="NCBI Taxonomy" id="114699"/>
    <lineage>
        <taxon>Bacteria</taxon>
        <taxon>Bacillati</taxon>
        <taxon>Actinomycetota</taxon>
        <taxon>Actinomycetes</taxon>
        <taxon>Kitasatosporales</taxon>
        <taxon>Streptomycetaceae</taxon>
        <taxon>Streptomyces</taxon>
        <taxon>Streptomyces violaceusniger group</taxon>
    </lineage>
</organism>